<gene>
    <name evidence="4" type="ORF">BN1051_00671</name>
</gene>
<feature type="transmembrane region" description="Helical" evidence="1">
    <location>
        <begin position="1089"/>
        <end position="1110"/>
    </location>
</feature>
<evidence type="ECO:0000313" key="4">
    <source>
        <dbReference type="EMBL" id="CEA07359.1"/>
    </source>
</evidence>
<dbReference type="NCBIfam" id="TIGR01167">
    <property type="entry name" value="LPXTG_anchor"/>
    <property type="match status" value="1"/>
</dbReference>
<name>A0A078MM59_9MICC</name>
<dbReference type="InterPro" id="IPR046022">
    <property type="entry name" value="DUF5979"/>
</dbReference>
<feature type="domain" description="DUF5979" evidence="3">
    <location>
        <begin position="966"/>
        <end position="1064"/>
    </location>
</feature>
<dbReference type="PATRIC" id="fig|1461584.3.peg.662"/>
<dbReference type="Pfam" id="PF08341">
    <property type="entry name" value="TED"/>
    <property type="match status" value="1"/>
</dbReference>
<feature type="domain" description="DUF5979" evidence="3">
    <location>
        <begin position="552"/>
        <end position="649"/>
    </location>
</feature>
<dbReference type="EMBL" id="LN483070">
    <property type="protein sequence ID" value="CEA07359.1"/>
    <property type="molecule type" value="Genomic_DNA"/>
</dbReference>
<dbReference type="Pfam" id="PF19407">
    <property type="entry name" value="DUF5979"/>
    <property type="match status" value="7"/>
</dbReference>
<sequence length="1121" mass="113143">MASSLPFARSGPRPVLSRSNGLRSLLVALLALFLVAAPLGVPAGAIFERERPRGNPIVEGPNTDLIITRTGEGQRLTGALPPVGSTWPVNQYPTSIPAGYQTDNVDFAGVIYAQDVESTEEVPTYCIDIRTSTRVDIGYENGTWSEANVPNVGYVARILNSYYPAVPGQPAGLNNNQRAAAVQAAIWFFSDGYVVNPSNPLYSAVQAIVNDTIAAGPLAEPEAPDVNIDPPTAEGPVTGLTGPYTLTAEDGATLTVAVSEGYSLYSDAAGTQPLPETVPSGTQVWVRSDTGSTEPAVITARAVVTVQSGNVFLYDGNTTGVPDAQKLILAATRDISATAEATAEFFAVGGLTVTKSIAGEAAGQQGAVTIAVDCDADGQFTLEVPAETTEDTSQTFTGIRAGAVCTITEPVTGATDTVLVTPSIPAPVTITADTTATATVIDTYTFAPGTLVVEKEFTGDAVGNQDEIVLNVVCTNGLNTTVTIPAGQAETFSAEFGDLPAGTSCTVTEPTTGSTTEVTVTPTLPAAVTIPAAGSVTATVSNAVAFNPGVIAVNKVIAGVAAGQQGPVVLALTCTNGGTAVLTETITIPAGATGTVRNEFGDVPAGSVCSVTETATGATTEVGVVTESTGDATIPAGGGAEITVTDTYSLNPGSITVAKALAGPAVGQQGAVTLQVVCTVDDATVLDETVELAAGATAGTSQTFPNVPANASCAVTEPATGETVQVAVDVDLPDTVTVPPGGTATATVTDTYTLKDGLLQVVKTIDGEAAGLQEGIEIDVSCGPDGSVLLQTWTIPPGTTGETVAEFRNIPAGTECTVTEVAAGITPAITVVTVEPDPVAVPPGERIQVRVTDTYSFAPGTLAVNKVFAGAAAGVQGDVQLEVLCTLDDEEVLSETVDIPAGETEPFQTAFEDIPAGAECSVTEPVTGATETVSVLTDLPDPVTIPAGDGAELTVTNTYEFGPGILVVTKTIAGTAAGEQAEVIIDVRCTVGEEASLTATVTVPAGTTGSFTQEFTGVPAGSECAVTETADGRTETVSVETVLPAAVTVPAAGRAELAVVNTYAAEVRPAPAPRPEKPGSLPDTGSNGVGLAFSIGAGTLLLGSVLLAAVRRRRGTTGEDL</sequence>
<proteinExistence type="predicted"/>
<protein>
    <submittedName>
        <fullName evidence="4">Uncharacterized protein</fullName>
    </submittedName>
</protein>
<feature type="domain" description="Thioester" evidence="2">
    <location>
        <begin position="124"/>
        <end position="210"/>
    </location>
</feature>
<organism evidence="4">
    <name type="scientific">Arthrobacter saudimassiliensis</name>
    <dbReference type="NCBI Taxonomy" id="1461584"/>
    <lineage>
        <taxon>Bacteria</taxon>
        <taxon>Bacillati</taxon>
        <taxon>Actinomycetota</taxon>
        <taxon>Actinomycetes</taxon>
        <taxon>Micrococcales</taxon>
        <taxon>Micrococcaceae</taxon>
        <taxon>Arthrobacter</taxon>
    </lineage>
</organism>
<accession>A0A078MM59</accession>
<feature type="domain" description="DUF5979" evidence="3">
    <location>
        <begin position="451"/>
        <end position="544"/>
    </location>
</feature>
<feature type="domain" description="DUF5979" evidence="3">
    <location>
        <begin position="863"/>
        <end position="960"/>
    </location>
</feature>
<keyword evidence="1" id="KW-0472">Membrane</keyword>
<keyword evidence="1" id="KW-0812">Transmembrane</keyword>
<evidence type="ECO:0000256" key="1">
    <source>
        <dbReference type="SAM" id="Phobius"/>
    </source>
</evidence>
<keyword evidence="1" id="KW-1133">Transmembrane helix</keyword>
<dbReference type="InterPro" id="IPR013552">
    <property type="entry name" value="Thioester_dom"/>
</dbReference>
<dbReference type="AlphaFoldDB" id="A0A078MM59"/>
<feature type="domain" description="DUF5979" evidence="3">
    <location>
        <begin position="351"/>
        <end position="445"/>
    </location>
</feature>
<evidence type="ECO:0000259" key="3">
    <source>
        <dbReference type="Pfam" id="PF19407"/>
    </source>
</evidence>
<feature type="domain" description="DUF5979" evidence="3">
    <location>
        <begin position="655"/>
        <end position="753"/>
    </location>
</feature>
<reference evidence="4" key="1">
    <citation type="submission" date="2014-07" db="EMBL/GenBank/DDBJ databases">
        <authorList>
            <person name="Urmite Genomes Urmite Genomes"/>
        </authorList>
    </citation>
    <scope>NUCLEOTIDE SEQUENCE</scope>
    <source>
        <strain evidence="4">11W110_air</strain>
    </source>
</reference>
<feature type="domain" description="DUF5979" evidence="3">
    <location>
        <begin position="759"/>
        <end position="856"/>
    </location>
</feature>
<evidence type="ECO:0000259" key="2">
    <source>
        <dbReference type="Pfam" id="PF08341"/>
    </source>
</evidence>